<dbReference type="Proteomes" id="UP000305729">
    <property type="component" value="Chromosome 2"/>
</dbReference>
<dbReference type="InterPro" id="IPR007541">
    <property type="entry name" value="Uncharacterised_BSP"/>
</dbReference>
<gene>
    <name evidence="1" type="ORF">CWC22_023990</name>
</gene>
<proteinExistence type="predicted"/>
<sequence length="250" mass="28061">MKASTICTAACTILMSASLSAAEIDTQLKPLAFDADIAWQQFALPNVTIRNFSESSPEVWQYVDIRLIRQISYNVARLLYKDMSVAPQLPEIEIILEDMKGVAYKEGDFNGAKIHISAQYLAKFAEGKSQQALYDELIGVLYHEIAHAYQFDDNNYKEIGPVIEGIADVVRMKAGYVGPGFRKPGGNFDSGYKTTAFFIYWLEATGYPNLLVDLNGQLDPNDDTQWSWQTFSKHSGIDLSLSWKAYQSQL</sequence>
<dbReference type="AlphaFoldDB" id="A0A5S3URY3"/>
<evidence type="ECO:0000313" key="2">
    <source>
        <dbReference type="Proteomes" id="UP000305729"/>
    </source>
</evidence>
<dbReference type="RefSeq" id="WP_138539290.1">
    <property type="nucleotide sequence ID" value="NZ_CP045430.1"/>
</dbReference>
<organism evidence="1 2">
    <name type="scientific">Pseudoalteromonas rubra</name>
    <dbReference type="NCBI Taxonomy" id="43658"/>
    <lineage>
        <taxon>Bacteria</taxon>
        <taxon>Pseudomonadati</taxon>
        <taxon>Pseudomonadota</taxon>
        <taxon>Gammaproteobacteria</taxon>
        <taxon>Alteromonadales</taxon>
        <taxon>Pseudoalteromonadaceae</taxon>
        <taxon>Pseudoalteromonas</taxon>
    </lineage>
</organism>
<accession>A0A5S3URY3</accession>
<dbReference type="PANTHER" id="PTHR33321:SF12">
    <property type="entry name" value="PLANT BASIC SECRETORY PROTEIN (BSP) FAMILY PROTEIN"/>
    <property type="match status" value="1"/>
</dbReference>
<reference evidence="1 2" key="1">
    <citation type="submission" date="2019-10" db="EMBL/GenBank/DDBJ databases">
        <title>Pseudoalteromonas rubra S4059.</title>
        <authorList>
            <person name="Paulsen S."/>
            <person name="Wang X."/>
        </authorList>
    </citation>
    <scope>NUCLEOTIDE SEQUENCE [LARGE SCALE GENOMIC DNA]</scope>
    <source>
        <strain evidence="1 2">S4059</strain>
    </source>
</reference>
<dbReference type="PANTHER" id="PTHR33321">
    <property type="match status" value="1"/>
</dbReference>
<dbReference type="EMBL" id="CP045430">
    <property type="protein sequence ID" value="QPB86061.1"/>
    <property type="molecule type" value="Genomic_DNA"/>
</dbReference>
<name>A0A5S3URY3_9GAMM</name>
<protein>
    <submittedName>
        <fullName evidence="1">Secretion protein</fullName>
    </submittedName>
</protein>
<dbReference type="Pfam" id="PF04450">
    <property type="entry name" value="BSP"/>
    <property type="match status" value="1"/>
</dbReference>
<dbReference type="STRING" id="43658.AT705_22160"/>
<evidence type="ECO:0000313" key="1">
    <source>
        <dbReference type="EMBL" id="QPB86061.1"/>
    </source>
</evidence>